<keyword evidence="5 6" id="KW-0472">Membrane</keyword>
<evidence type="ECO:0000256" key="6">
    <source>
        <dbReference type="SAM" id="Phobius"/>
    </source>
</evidence>
<evidence type="ECO:0000256" key="2">
    <source>
        <dbReference type="ARBA" id="ARBA00022475"/>
    </source>
</evidence>
<evidence type="ECO:0008006" key="8">
    <source>
        <dbReference type="Google" id="ProtNLM"/>
    </source>
</evidence>
<proteinExistence type="predicted"/>
<name>A0A644UDG8_9ZZZZ</name>
<dbReference type="GO" id="GO:0005886">
    <property type="term" value="C:plasma membrane"/>
    <property type="evidence" value="ECO:0007669"/>
    <property type="project" value="UniProtKB-SubCell"/>
</dbReference>
<evidence type="ECO:0000256" key="1">
    <source>
        <dbReference type="ARBA" id="ARBA00004162"/>
    </source>
</evidence>
<dbReference type="AlphaFoldDB" id="A0A644UDG8"/>
<dbReference type="Pfam" id="PF02472">
    <property type="entry name" value="ExbD"/>
    <property type="match status" value="1"/>
</dbReference>
<dbReference type="GO" id="GO:0022857">
    <property type="term" value="F:transmembrane transporter activity"/>
    <property type="evidence" value="ECO:0007669"/>
    <property type="project" value="InterPro"/>
</dbReference>
<keyword evidence="2" id="KW-1003">Cell membrane</keyword>
<gene>
    <name evidence="7" type="ORF">SDC9_22740</name>
</gene>
<reference evidence="7" key="1">
    <citation type="submission" date="2019-08" db="EMBL/GenBank/DDBJ databases">
        <authorList>
            <person name="Kucharzyk K."/>
            <person name="Murdoch R.W."/>
            <person name="Higgins S."/>
            <person name="Loffler F."/>
        </authorList>
    </citation>
    <scope>NUCLEOTIDE SEQUENCE</scope>
</reference>
<evidence type="ECO:0000256" key="3">
    <source>
        <dbReference type="ARBA" id="ARBA00022692"/>
    </source>
</evidence>
<comment type="caution">
    <text evidence="7">The sequence shown here is derived from an EMBL/GenBank/DDBJ whole genome shotgun (WGS) entry which is preliminary data.</text>
</comment>
<evidence type="ECO:0000313" key="7">
    <source>
        <dbReference type="EMBL" id="MPL76889.1"/>
    </source>
</evidence>
<evidence type="ECO:0000256" key="4">
    <source>
        <dbReference type="ARBA" id="ARBA00022989"/>
    </source>
</evidence>
<comment type="subcellular location">
    <subcellularLocation>
        <location evidence="1">Cell membrane</location>
        <topology evidence="1">Single-pass membrane protein</topology>
    </subcellularLocation>
</comment>
<keyword evidence="4 6" id="KW-1133">Transmembrane helix</keyword>
<dbReference type="EMBL" id="VSSQ01000101">
    <property type="protein sequence ID" value="MPL76889.1"/>
    <property type="molecule type" value="Genomic_DNA"/>
</dbReference>
<evidence type="ECO:0000256" key="5">
    <source>
        <dbReference type="ARBA" id="ARBA00023136"/>
    </source>
</evidence>
<sequence length="156" mass="17651">MGKFKSEDKKSVPGFNASSMSDIIFMFLFFFMVISTMRESTLFVKITVPQGSEIQKLEKKSLSSNIFVGVPIEEKKFGSAPRIQLNDQFAEISDIKAFIEAERAARDEVDVPFLTTTLKCDKDVKMGDISDIKQELRQVGALRIMYAASRRAKDTY</sequence>
<keyword evidence="3 6" id="KW-0812">Transmembrane</keyword>
<accession>A0A644UDG8</accession>
<feature type="transmembrane region" description="Helical" evidence="6">
    <location>
        <begin position="20"/>
        <end position="37"/>
    </location>
</feature>
<protein>
    <recommendedName>
        <fullName evidence="8">Biopolymer transporter ExbD</fullName>
    </recommendedName>
</protein>
<dbReference type="InterPro" id="IPR003400">
    <property type="entry name" value="ExbD"/>
</dbReference>
<organism evidence="7">
    <name type="scientific">bioreactor metagenome</name>
    <dbReference type="NCBI Taxonomy" id="1076179"/>
    <lineage>
        <taxon>unclassified sequences</taxon>
        <taxon>metagenomes</taxon>
        <taxon>ecological metagenomes</taxon>
    </lineage>
</organism>